<dbReference type="SMART" id="SM00100">
    <property type="entry name" value="cNMP"/>
    <property type="match status" value="1"/>
</dbReference>
<dbReference type="Gene3D" id="2.60.120.10">
    <property type="entry name" value="Jelly Rolls"/>
    <property type="match status" value="1"/>
</dbReference>
<name>A0ABW3AQN8_9SPHI</name>
<dbReference type="InterPro" id="IPR050397">
    <property type="entry name" value="Env_Response_Regulators"/>
</dbReference>
<reference evidence="3" key="1">
    <citation type="journal article" date="2019" name="Int. J. Syst. Evol. Microbiol.">
        <title>The Global Catalogue of Microorganisms (GCM) 10K type strain sequencing project: providing services to taxonomists for standard genome sequencing and annotation.</title>
        <authorList>
            <consortium name="The Broad Institute Genomics Platform"/>
            <consortium name="The Broad Institute Genome Sequencing Center for Infectious Disease"/>
            <person name="Wu L."/>
            <person name="Ma J."/>
        </authorList>
    </citation>
    <scope>NUCLEOTIDE SEQUENCE [LARGE SCALE GENOMIC DNA]</scope>
    <source>
        <strain evidence="3">CCUG 61484</strain>
    </source>
</reference>
<proteinExistence type="predicted"/>
<protein>
    <submittedName>
        <fullName evidence="2">Crp/Fnr family transcriptional regulator</fullName>
    </submittedName>
</protein>
<feature type="domain" description="Cyclic nucleotide-binding" evidence="1">
    <location>
        <begin position="22"/>
        <end position="115"/>
    </location>
</feature>
<dbReference type="InterPro" id="IPR014710">
    <property type="entry name" value="RmlC-like_jellyroll"/>
</dbReference>
<accession>A0ABW3AQN8</accession>
<dbReference type="InterPro" id="IPR018490">
    <property type="entry name" value="cNMP-bd_dom_sf"/>
</dbReference>
<comment type="caution">
    <text evidence="2">The sequence shown here is derived from an EMBL/GenBank/DDBJ whole genome shotgun (WGS) entry which is preliminary data.</text>
</comment>
<dbReference type="Proteomes" id="UP001597010">
    <property type="component" value="Unassembled WGS sequence"/>
</dbReference>
<gene>
    <name evidence="2" type="ORF">ACFQZX_05815</name>
</gene>
<dbReference type="CDD" id="cd00038">
    <property type="entry name" value="CAP_ED"/>
    <property type="match status" value="1"/>
</dbReference>
<dbReference type="RefSeq" id="WP_377112460.1">
    <property type="nucleotide sequence ID" value="NZ_JBHTHZ010000002.1"/>
</dbReference>
<evidence type="ECO:0000313" key="3">
    <source>
        <dbReference type="Proteomes" id="UP001597010"/>
    </source>
</evidence>
<dbReference type="PANTHER" id="PTHR24567">
    <property type="entry name" value="CRP FAMILY TRANSCRIPTIONAL REGULATORY PROTEIN"/>
    <property type="match status" value="1"/>
</dbReference>
<dbReference type="PANTHER" id="PTHR24567:SF26">
    <property type="entry name" value="REGULATORY PROTEIN YEIL"/>
    <property type="match status" value="1"/>
</dbReference>
<sequence length="190" mass="21709">MTSTLFTFLQQYRPIPAADEALIEAATEHRFYKKGEVLFEAGKICRELFLVCSGILRIMIINEAGNEVTYFFVREGRLCSILNSFNNGTIAKENILAVNNVEVIVLKRAKLDQLFEKLPYLKTLINQITQQALLDKIAVRNEYMGLDAASRYKTFMAQQPEIAREVPLSDIASYLEITPQSLSRIRKNIR</sequence>
<evidence type="ECO:0000259" key="1">
    <source>
        <dbReference type="PROSITE" id="PS50042"/>
    </source>
</evidence>
<dbReference type="SUPFAM" id="SSF51206">
    <property type="entry name" value="cAMP-binding domain-like"/>
    <property type="match status" value="1"/>
</dbReference>
<dbReference type="EMBL" id="JBHTHZ010000002">
    <property type="protein sequence ID" value="MFD0793125.1"/>
    <property type="molecule type" value="Genomic_DNA"/>
</dbReference>
<evidence type="ECO:0000313" key="2">
    <source>
        <dbReference type="EMBL" id="MFD0793125.1"/>
    </source>
</evidence>
<dbReference type="InterPro" id="IPR000595">
    <property type="entry name" value="cNMP-bd_dom"/>
</dbReference>
<dbReference type="PROSITE" id="PS50042">
    <property type="entry name" value="CNMP_BINDING_3"/>
    <property type="match status" value="1"/>
</dbReference>
<dbReference type="Pfam" id="PF00027">
    <property type="entry name" value="cNMP_binding"/>
    <property type="match status" value="1"/>
</dbReference>
<organism evidence="2 3">
    <name type="scientific">Mucilaginibacter litoreus</name>
    <dbReference type="NCBI Taxonomy" id="1048221"/>
    <lineage>
        <taxon>Bacteria</taxon>
        <taxon>Pseudomonadati</taxon>
        <taxon>Bacteroidota</taxon>
        <taxon>Sphingobacteriia</taxon>
        <taxon>Sphingobacteriales</taxon>
        <taxon>Sphingobacteriaceae</taxon>
        <taxon>Mucilaginibacter</taxon>
    </lineage>
</organism>
<keyword evidence="3" id="KW-1185">Reference proteome</keyword>